<name>A0A560KC52_9BRAD</name>
<gene>
    <name evidence="2" type="ORF">FBZ95_102115</name>
</gene>
<evidence type="ECO:0000313" key="3">
    <source>
        <dbReference type="Proteomes" id="UP000315914"/>
    </source>
</evidence>
<dbReference type="RefSeq" id="WP_080139951.1">
    <property type="nucleotide sequence ID" value="NZ_LWIG01000059.1"/>
</dbReference>
<feature type="region of interest" description="Disordered" evidence="1">
    <location>
        <begin position="1"/>
        <end position="21"/>
    </location>
</feature>
<reference evidence="2 3" key="1">
    <citation type="submission" date="2019-06" db="EMBL/GenBank/DDBJ databases">
        <title>Genomic Encyclopedia of Type Strains, Phase IV (KMG-V): Genome sequencing to study the core and pangenomes of soil and plant-associated prokaryotes.</title>
        <authorList>
            <person name="Whitman W."/>
        </authorList>
    </citation>
    <scope>NUCLEOTIDE SEQUENCE [LARGE SCALE GENOMIC DNA]</scope>
    <source>
        <strain evidence="2 3">BR 10556</strain>
    </source>
</reference>
<proteinExistence type="predicted"/>
<dbReference type="AlphaFoldDB" id="A0A560KC52"/>
<evidence type="ECO:0000256" key="1">
    <source>
        <dbReference type="SAM" id="MobiDB-lite"/>
    </source>
</evidence>
<accession>A0A560KC52</accession>
<comment type="caution">
    <text evidence="2">The sequence shown here is derived from an EMBL/GenBank/DDBJ whole genome shotgun (WGS) entry which is preliminary data.</text>
</comment>
<dbReference type="Proteomes" id="UP000315914">
    <property type="component" value="Unassembled WGS sequence"/>
</dbReference>
<protein>
    <submittedName>
        <fullName evidence="2">Uncharacterized protein</fullName>
    </submittedName>
</protein>
<evidence type="ECO:0000313" key="2">
    <source>
        <dbReference type="EMBL" id="TWB80898.1"/>
    </source>
</evidence>
<keyword evidence="3" id="KW-1185">Reference proteome</keyword>
<dbReference type="EMBL" id="VITW01000002">
    <property type="protein sequence ID" value="TWB80898.1"/>
    <property type="molecule type" value="Genomic_DNA"/>
</dbReference>
<sequence>MRDNRVDQAAELTDQSTTNVRKGITGAPISGIEFSTKPTAALQVNLSKLLRSAMERLDIYEQWGDYSDASEALRYGTRAQI</sequence>
<dbReference type="OrthoDB" id="10005255at2"/>
<organism evidence="2 3">
    <name type="scientific">Bradyrhizobium sacchari</name>
    <dbReference type="NCBI Taxonomy" id="1399419"/>
    <lineage>
        <taxon>Bacteria</taxon>
        <taxon>Pseudomonadati</taxon>
        <taxon>Pseudomonadota</taxon>
        <taxon>Alphaproteobacteria</taxon>
        <taxon>Hyphomicrobiales</taxon>
        <taxon>Nitrobacteraceae</taxon>
        <taxon>Bradyrhizobium</taxon>
    </lineage>
</organism>